<keyword evidence="7" id="KW-0862">Zinc</keyword>
<comment type="catalytic activity">
    <reaction evidence="7">
        <text>tRNA(Met) + L-methionine + ATP = L-methionyl-tRNA(Met) + AMP + diphosphate</text>
        <dbReference type="Rhea" id="RHEA:13481"/>
        <dbReference type="Rhea" id="RHEA-COMP:9667"/>
        <dbReference type="Rhea" id="RHEA-COMP:9698"/>
        <dbReference type="ChEBI" id="CHEBI:30616"/>
        <dbReference type="ChEBI" id="CHEBI:33019"/>
        <dbReference type="ChEBI" id="CHEBI:57844"/>
        <dbReference type="ChEBI" id="CHEBI:78442"/>
        <dbReference type="ChEBI" id="CHEBI:78530"/>
        <dbReference type="ChEBI" id="CHEBI:456215"/>
        <dbReference type="EC" id="6.1.1.10"/>
    </reaction>
</comment>
<feature type="short sequence motif" description="'HIGH' region" evidence="7">
    <location>
        <begin position="10"/>
        <end position="20"/>
    </location>
</feature>
<dbReference type="NCBIfam" id="TIGR00398">
    <property type="entry name" value="metG"/>
    <property type="match status" value="1"/>
</dbReference>
<keyword evidence="3 7" id="KW-0547">Nucleotide-binding</keyword>
<feature type="binding site" evidence="7">
    <location>
        <position position="147"/>
    </location>
    <ligand>
        <name>Zn(2+)</name>
        <dbReference type="ChEBI" id="CHEBI:29105"/>
    </ligand>
</feature>
<comment type="subunit">
    <text evidence="7">Monomer.</text>
</comment>
<dbReference type="InterPro" id="IPR033911">
    <property type="entry name" value="MetRS_core"/>
</dbReference>
<dbReference type="EMBL" id="MEUJ01000004">
    <property type="protein sequence ID" value="OGC40471.1"/>
    <property type="molecule type" value="Genomic_DNA"/>
</dbReference>
<keyword evidence="7" id="KW-0479">Metal-binding</keyword>
<dbReference type="GO" id="GO:0005737">
    <property type="term" value="C:cytoplasm"/>
    <property type="evidence" value="ECO:0007669"/>
    <property type="project" value="UniProtKB-SubCell"/>
</dbReference>
<feature type="binding site" evidence="7">
    <location>
        <position position="150"/>
    </location>
    <ligand>
        <name>Zn(2+)</name>
        <dbReference type="ChEBI" id="CHEBI:29105"/>
    </ligand>
</feature>
<evidence type="ECO:0000256" key="1">
    <source>
        <dbReference type="ARBA" id="ARBA00003314"/>
    </source>
</evidence>
<evidence type="ECO:0000256" key="4">
    <source>
        <dbReference type="ARBA" id="ARBA00022840"/>
    </source>
</evidence>
<comment type="subcellular location">
    <subcellularLocation>
        <location evidence="7">Cytoplasm</location>
    </subcellularLocation>
</comment>
<sequence length="492" mass="56272">MKFYVTTPIYYVNDIPHIGHAYTTVAADVLARYKRRQGFEVFFLTGTDEHGQKVYDAALARDKKPQEFVDELVLRFKAAWEKLNISNDDFIRTTEPRHKKVVRDIFSKLIAQGDIYKGEYEGLYCVTCENFVTESSLKEDLEGRKLCPVCGKETKTLKEETYFFKLSKYQDRLLRHIEENPDFILPVSRRNEIINFIKQGLRDLSVTRTAFSWGINLKEDPKHVVYVWFDALINYVSAAPDGFWPADVHLMGKEIVRFHAVTWPCMLMAADLPLPKTVFGHGWWTVEGKKMSKSVGNVVDPLALADQFGTDAVRYFLMREVPFGADGDFSMEAFKARYNSDLANDLGNLLHRTLNMIEKYCESKIQNPKSVRAGHCPAPTIQILNEETPKRVEEAMAKLQFSDALTAIWELISTANRYIEEEAPWKLAKENEERLKEVLFNLASALLTIAEQISPFMPETSAKMLEQLNISGGKIAGTIVKKGNPLFPRLEK</sequence>
<comment type="function">
    <text evidence="1 7">Is required not only for elongation of protein synthesis but also for the initiation of all mRNA translation through initiator tRNA(fMet) aminoacylation.</text>
</comment>
<dbReference type="EC" id="6.1.1.10" evidence="7"/>
<proteinExistence type="inferred from homology"/>
<feature type="domain" description="Methionyl/Leucyl tRNA synthetase" evidence="8">
    <location>
        <begin position="3"/>
        <end position="354"/>
    </location>
</feature>
<keyword evidence="7" id="KW-0963">Cytoplasm</keyword>
<reference evidence="10 11" key="1">
    <citation type="journal article" date="2016" name="Nat. Commun.">
        <title>Thousands of microbial genomes shed light on interconnected biogeochemical processes in an aquifer system.</title>
        <authorList>
            <person name="Anantharaman K."/>
            <person name="Brown C.T."/>
            <person name="Hug L.A."/>
            <person name="Sharon I."/>
            <person name="Castelle C.J."/>
            <person name="Probst A.J."/>
            <person name="Thomas B.C."/>
            <person name="Singh A."/>
            <person name="Wilkins M.J."/>
            <person name="Karaoz U."/>
            <person name="Brodie E.L."/>
            <person name="Williams K.H."/>
            <person name="Hubbard S.S."/>
            <person name="Banfield J.F."/>
        </authorList>
    </citation>
    <scope>NUCLEOTIDE SEQUENCE [LARGE SCALE GENOMIC DNA]</scope>
</reference>
<keyword evidence="5 7" id="KW-0648">Protein biosynthesis</keyword>
<dbReference type="FunFam" id="2.170.220.10:FF:000002">
    <property type="entry name" value="Methionine--tRNA ligase"/>
    <property type="match status" value="1"/>
</dbReference>
<evidence type="ECO:0000256" key="3">
    <source>
        <dbReference type="ARBA" id="ARBA00022741"/>
    </source>
</evidence>
<dbReference type="NCBIfam" id="NF008900">
    <property type="entry name" value="PRK12267.1"/>
    <property type="match status" value="1"/>
</dbReference>
<keyword evidence="4 7" id="KW-0067">ATP-binding</keyword>
<dbReference type="InterPro" id="IPR014758">
    <property type="entry name" value="Met-tRNA_synth"/>
</dbReference>
<comment type="similarity">
    <text evidence="7">Belongs to the class-I aminoacyl-tRNA synthetase family. MetG type 2A subfamily.</text>
</comment>
<evidence type="ECO:0000256" key="7">
    <source>
        <dbReference type="HAMAP-Rule" id="MF_01228"/>
    </source>
</evidence>
<dbReference type="Pfam" id="PF19303">
    <property type="entry name" value="Anticodon_3"/>
    <property type="match status" value="1"/>
</dbReference>
<dbReference type="GO" id="GO:0006431">
    <property type="term" value="P:methionyl-tRNA aminoacylation"/>
    <property type="evidence" value="ECO:0007669"/>
    <property type="project" value="UniProtKB-UniRule"/>
</dbReference>
<dbReference type="InterPro" id="IPR014729">
    <property type="entry name" value="Rossmann-like_a/b/a_fold"/>
</dbReference>
<dbReference type="InterPro" id="IPR009080">
    <property type="entry name" value="tRNAsynth_Ia_anticodon-bd"/>
</dbReference>
<dbReference type="Gene3D" id="2.170.220.10">
    <property type="match status" value="1"/>
</dbReference>
<feature type="binding site" evidence="7">
    <location>
        <position position="289"/>
    </location>
    <ligand>
        <name>ATP</name>
        <dbReference type="ChEBI" id="CHEBI:30616"/>
    </ligand>
</feature>
<evidence type="ECO:0000256" key="6">
    <source>
        <dbReference type="ARBA" id="ARBA00023146"/>
    </source>
</evidence>
<keyword evidence="6 7" id="KW-0030">Aminoacyl-tRNA synthetase</keyword>
<evidence type="ECO:0000256" key="2">
    <source>
        <dbReference type="ARBA" id="ARBA00022598"/>
    </source>
</evidence>
<dbReference type="PANTHER" id="PTHR43326:SF1">
    <property type="entry name" value="METHIONINE--TRNA LIGASE, MITOCHONDRIAL"/>
    <property type="match status" value="1"/>
</dbReference>
<name>A0A1F4U6D2_UNCSA</name>
<gene>
    <name evidence="7" type="primary">metG</name>
    <name evidence="10" type="ORF">A2438_04350</name>
</gene>
<feature type="binding site" evidence="7">
    <location>
        <position position="128"/>
    </location>
    <ligand>
        <name>Zn(2+)</name>
        <dbReference type="ChEBI" id="CHEBI:29105"/>
    </ligand>
</feature>
<dbReference type="PANTHER" id="PTHR43326">
    <property type="entry name" value="METHIONYL-TRNA SYNTHETASE"/>
    <property type="match status" value="1"/>
</dbReference>
<evidence type="ECO:0000259" key="8">
    <source>
        <dbReference type="Pfam" id="PF09334"/>
    </source>
</evidence>
<dbReference type="InterPro" id="IPR023457">
    <property type="entry name" value="Met-tRNA_synth_2"/>
</dbReference>
<dbReference type="Gene3D" id="3.40.50.620">
    <property type="entry name" value="HUPs"/>
    <property type="match status" value="1"/>
</dbReference>
<dbReference type="PRINTS" id="PR01041">
    <property type="entry name" value="TRNASYNTHMET"/>
</dbReference>
<keyword evidence="2 7" id="KW-0436">Ligase</keyword>
<feature type="binding site" evidence="7">
    <location>
        <position position="125"/>
    </location>
    <ligand>
        <name>Zn(2+)</name>
        <dbReference type="ChEBI" id="CHEBI:29105"/>
    </ligand>
</feature>
<evidence type="ECO:0000313" key="11">
    <source>
        <dbReference type="Proteomes" id="UP000179242"/>
    </source>
</evidence>
<feature type="domain" description="Methionyl-tRNA synthetase anticodon-binding" evidence="9">
    <location>
        <begin position="390"/>
        <end position="471"/>
    </location>
</feature>
<dbReference type="SUPFAM" id="SSF52374">
    <property type="entry name" value="Nucleotidylyl transferase"/>
    <property type="match status" value="1"/>
</dbReference>
<dbReference type="GO" id="GO:0005524">
    <property type="term" value="F:ATP binding"/>
    <property type="evidence" value="ECO:0007669"/>
    <property type="project" value="UniProtKB-UniRule"/>
</dbReference>
<feature type="short sequence motif" description="'KMSKS' region" evidence="7">
    <location>
        <begin position="290"/>
        <end position="294"/>
    </location>
</feature>
<dbReference type="SUPFAM" id="SSF47323">
    <property type="entry name" value="Anticodon-binding domain of a subclass of class I aminoacyl-tRNA synthetases"/>
    <property type="match status" value="1"/>
</dbReference>
<evidence type="ECO:0000259" key="9">
    <source>
        <dbReference type="Pfam" id="PF19303"/>
    </source>
</evidence>
<comment type="cofactor">
    <cofactor evidence="7">
        <name>Zn(2+)</name>
        <dbReference type="ChEBI" id="CHEBI:29105"/>
    </cofactor>
    <text evidence="7">Binds 1 zinc ion per subunit.</text>
</comment>
<dbReference type="CDD" id="cd07957">
    <property type="entry name" value="Anticodon_Ia_Met"/>
    <property type="match status" value="1"/>
</dbReference>
<accession>A0A1F4U6D2</accession>
<dbReference type="Pfam" id="PF09334">
    <property type="entry name" value="tRNA-synt_1g"/>
    <property type="match status" value="1"/>
</dbReference>
<dbReference type="InterPro" id="IPR041872">
    <property type="entry name" value="Anticodon_Met"/>
</dbReference>
<organism evidence="10 11">
    <name type="scientific">candidate division WOR-1 bacterium RIFOXYC2_FULL_46_14</name>
    <dbReference type="NCBI Taxonomy" id="1802587"/>
    <lineage>
        <taxon>Bacteria</taxon>
        <taxon>Bacillati</taxon>
        <taxon>Saganbacteria</taxon>
    </lineage>
</organism>
<evidence type="ECO:0000313" key="10">
    <source>
        <dbReference type="EMBL" id="OGC40471.1"/>
    </source>
</evidence>
<dbReference type="Proteomes" id="UP000179242">
    <property type="component" value="Unassembled WGS sequence"/>
</dbReference>
<dbReference type="GO" id="GO:0004825">
    <property type="term" value="F:methionine-tRNA ligase activity"/>
    <property type="evidence" value="ECO:0007669"/>
    <property type="project" value="UniProtKB-UniRule"/>
</dbReference>
<dbReference type="InterPro" id="IPR015413">
    <property type="entry name" value="Methionyl/Leucyl_tRNA_Synth"/>
</dbReference>
<dbReference type="GO" id="GO:0046872">
    <property type="term" value="F:metal ion binding"/>
    <property type="evidence" value="ECO:0007669"/>
    <property type="project" value="UniProtKB-KW"/>
</dbReference>
<evidence type="ECO:0000256" key="5">
    <source>
        <dbReference type="ARBA" id="ARBA00022917"/>
    </source>
</evidence>
<protein>
    <recommendedName>
        <fullName evidence="7">Methionine--tRNA ligase</fullName>
        <ecNumber evidence="7">6.1.1.10</ecNumber>
    </recommendedName>
    <alternativeName>
        <fullName evidence="7">Methionyl-tRNA synthetase</fullName>
        <shortName evidence="7">MetRS</shortName>
    </alternativeName>
</protein>
<dbReference type="Gene3D" id="1.10.730.10">
    <property type="entry name" value="Isoleucyl-tRNA Synthetase, Domain 1"/>
    <property type="match status" value="1"/>
</dbReference>
<dbReference type="HAMAP" id="MF_01228">
    <property type="entry name" value="Met_tRNA_synth_type2"/>
    <property type="match status" value="1"/>
</dbReference>
<dbReference type="AlphaFoldDB" id="A0A1F4U6D2"/>
<comment type="caution">
    <text evidence="10">The sequence shown here is derived from an EMBL/GenBank/DDBJ whole genome shotgun (WGS) entry which is preliminary data.</text>
</comment>
<dbReference type="CDD" id="cd00814">
    <property type="entry name" value="MetRS_core"/>
    <property type="match status" value="1"/>
</dbReference>